<dbReference type="Pfam" id="PF00650">
    <property type="entry name" value="CRAL_TRIO"/>
    <property type="match status" value="1"/>
</dbReference>
<dbReference type="SUPFAM" id="SSF52087">
    <property type="entry name" value="CRAL/TRIO domain"/>
    <property type="match status" value="1"/>
</dbReference>
<evidence type="ECO:0000313" key="3">
    <source>
        <dbReference type="EMBL" id="EWM29608.1"/>
    </source>
</evidence>
<feature type="region of interest" description="Disordered" evidence="1">
    <location>
        <begin position="1"/>
        <end position="32"/>
    </location>
</feature>
<keyword evidence="4" id="KW-1185">Reference proteome</keyword>
<dbReference type="OrthoDB" id="1434354at2759"/>
<dbReference type="InterPro" id="IPR036865">
    <property type="entry name" value="CRAL-TRIO_dom_sf"/>
</dbReference>
<gene>
    <name evidence="3" type="ORF">Naga_100006g52</name>
</gene>
<dbReference type="AlphaFoldDB" id="W7U1D8"/>
<dbReference type="PROSITE" id="PS50191">
    <property type="entry name" value="CRAL_TRIO"/>
    <property type="match status" value="1"/>
</dbReference>
<dbReference type="InterPro" id="IPR052432">
    <property type="entry name" value="PITP/CRAL-TRIO"/>
</dbReference>
<dbReference type="CDD" id="cd00170">
    <property type="entry name" value="SEC14"/>
    <property type="match status" value="1"/>
</dbReference>
<evidence type="ECO:0000259" key="2">
    <source>
        <dbReference type="PROSITE" id="PS50191"/>
    </source>
</evidence>
<feature type="domain" description="CRAL-TRIO" evidence="2">
    <location>
        <begin position="117"/>
        <end position="278"/>
    </location>
</feature>
<comment type="caution">
    <text evidence="3">The sequence shown here is derived from an EMBL/GenBank/DDBJ whole genome shotgun (WGS) entry which is preliminary data.</text>
</comment>
<proteinExistence type="predicted"/>
<dbReference type="EMBL" id="AZIL01000126">
    <property type="protein sequence ID" value="EWM29608.1"/>
    <property type="molecule type" value="Genomic_DNA"/>
</dbReference>
<evidence type="ECO:0000256" key="1">
    <source>
        <dbReference type="SAM" id="MobiDB-lite"/>
    </source>
</evidence>
<dbReference type="InterPro" id="IPR001251">
    <property type="entry name" value="CRAL-TRIO_dom"/>
</dbReference>
<feature type="compositionally biased region" description="Polar residues" evidence="1">
    <location>
        <begin position="20"/>
        <end position="32"/>
    </location>
</feature>
<accession>W7U1D8</accession>
<feature type="compositionally biased region" description="Basic and acidic residues" evidence="1">
    <location>
        <begin position="1"/>
        <end position="19"/>
    </location>
</feature>
<protein>
    <submittedName>
        <fullName evidence="3">CRAL-TRIO domain protein</fullName>
    </submittedName>
</protein>
<organism evidence="3 4">
    <name type="scientific">Nannochloropsis gaditana</name>
    <dbReference type="NCBI Taxonomy" id="72520"/>
    <lineage>
        <taxon>Eukaryota</taxon>
        <taxon>Sar</taxon>
        <taxon>Stramenopiles</taxon>
        <taxon>Ochrophyta</taxon>
        <taxon>Eustigmatophyceae</taxon>
        <taxon>Eustigmatales</taxon>
        <taxon>Monodopsidaceae</taxon>
        <taxon>Nannochloropsis</taxon>
    </lineage>
</organism>
<dbReference type="PANTHER" id="PTHR46590:SF1">
    <property type="entry name" value="PHOSPHATIDYLINOSITOL TRANSFER PROTEIN CSR1"/>
    <property type="match status" value="1"/>
</dbReference>
<sequence>MAHMEKTDRPMNKLKKDETTTGPSPVSVTRTISSPARKYRAKPLSKQDVISNESLHFWRKKYEDMIHYVRESGVSVEDADDDEVIRLLAEWNGNVKDAVLNGEKGRAWRKENLPIPRAEVLPTLKTGKFVFAGYDKVGRAICYYRVKFHNPRQFAPLQSVKAVVYLYEEMRAEGRLRGAEEICVVVDRTDAKSANMDIEFMKLLYTMLKESYPARGELFLVLGVNFIFRKIWENLVSVFLDAKSRSATHLLKDKKELLDFIEEGELVEWLGGKLPYTFVPPLDE</sequence>
<dbReference type="Gene3D" id="3.40.525.10">
    <property type="entry name" value="CRAL-TRIO lipid binding domain"/>
    <property type="match status" value="1"/>
</dbReference>
<reference evidence="3 4" key="1">
    <citation type="journal article" date="2014" name="Mol. Plant">
        <title>Chromosome Scale Genome Assembly and Transcriptome Profiling of Nannochloropsis gaditana in Nitrogen Depletion.</title>
        <authorList>
            <person name="Corteggiani Carpinelli E."/>
            <person name="Telatin A."/>
            <person name="Vitulo N."/>
            <person name="Forcato C."/>
            <person name="D'Angelo M."/>
            <person name="Schiavon R."/>
            <person name="Vezzi A."/>
            <person name="Giacometti G.M."/>
            <person name="Morosinotto T."/>
            <person name="Valle G."/>
        </authorList>
    </citation>
    <scope>NUCLEOTIDE SEQUENCE [LARGE SCALE GENOMIC DNA]</scope>
    <source>
        <strain evidence="3 4">B-31</strain>
    </source>
</reference>
<evidence type="ECO:0000313" key="4">
    <source>
        <dbReference type="Proteomes" id="UP000019335"/>
    </source>
</evidence>
<dbReference type="Proteomes" id="UP000019335">
    <property type="component" value="Chromosome 2"/>
</dbReference>
<name>W7U1D8_9STRA</name>
<dbReference type="SMART" id="SM00516">
    <property type="entry name" value="SEC14"/>
    <property type="match status" value="1"/>
</dbReference>
<dbReference type="PANTHER" id="PTHR46590">
    <property type="entry name" value="PHOSPHATIDYLINOSITOL TRANSFER PROTEIN CSR1-RELATED"/>
    <property type="match status" value="1"/>
</dbReference>